<dbReference type="Proteomes" id="UP000188268">
    <property type="component" value="Unassembled WGS sequence"/>
</dbReference>
<keyword evidence="2" id="KW-1185">Reference proteome</keyword>
<organism evidence="1 2">
    <name type="scientific">Corchorus capsularis</name>
    <name type="common">Jute</name>
    <dbReference type="NCBI Taxonomy" id="210143"/>
    <lineage>
        <taxon>Eukaryota</taxon>
        <taxon>Viridiplantae</taxon>
        <taxon>Streptophyta</taxon>
        <taxon>Embryophyta</taxon>
        <taxon>Tracheophyta</taxon>
        <taxon>Spermatophyta</taxon>
        <taxon>Magnoliopsida</taxon>
        <taxon>eudicotyledons</taxon>
        <taxon>Gunneridae</taxon>
        <taxon>Pentapetalae</taxon>
        <taxon>rosids</taxon>
        <taxon>malvids</taxon>
        <taxon>Malvales</taxon>
        <taxon>Malvaceae</taxon>
        <taxon>Grewioideae</taxon>
        <taxon>Apeibeae</taxon>
        <taxon>Corchorus</taxon>
    </lineage>
</organism>
<evidence type="ECO:0000313" key="1">
    <source>
        <dbReference type="EMBL" id="OMP01543.1"/>
    </source>
</evidence>
<proteinExistence type="predicted"/>
<gene>
    <name evidence="1" type="ORF">CCACVL1_03062</name>
</gene>
<dbReference type="Gramene" id="OMP01543">
    <property type="protein sequence ID" value="OMP01543"/>
    <property type="gene ID" value="CCACVL1_03062"/>
</dbReference>
<dbReference type="EMBL" id="AWWV01006395">
    <property type="protein sequence ID" value="OMP01543.1"/>
    <property type="molecule type" value="Genomic_DNA"/>
</dbReference>
<evidence type="ECO:0000313" key="2">
    <source>
        <dbReference type="Proteomes" id="UP000188268"/>
    </source>
</evidence>
<reference evidence="1 2" key="1">
    <citation type="submission" date="2013-09" db="EMBL/GenBank/DDBJ databases">
        <title>Corchorus capsularis genome sequencing.</title>
        <authorList>
            <person name="Alam M."/>
            <person name="Haque M.S."/>
            <person name="Islam M.S."/>
            <person name="Emdad E.M."/>
            <person name="Islam M.M."/>
            <person name="Ahmed B."/>
            <person name="Halim A."/>
            <person name="Hossen Q.M.M."/>
            <person name="Hossain M.Z."/>
            <person name="Ahmed R."/>
            <person name="Khan M.M."/>
            <person name="Islam R."/>
            <person name="Rashid M.M."/>
            <person name="Khan S.A."/>
            <person name="Rahman M.S."/>
            <person name="Alam M."/>
        </authorList>
    </citation>
    <scope>NUCLEOTIDE SEQUENCE [LARGE SCALE GENOMIC DNA]</scope>
    <source>
        <strain evidence="2">cv. CVL-1</strain>
        <tissue evidence="1">Whole seedling</tissue>
    </source>
</reference>
<dbReference type="AlphaFoldDB" id="A0A1R3K394"/>
<feature type="non-terminal residue" evidence="1">
    <location>
        <position position="1"/>
    </location>
</feature>
<protein>
    <submittedName>
        <fullName evidence="1">Uncharacterized protein</fullName>
    </submittedName>
</protein>
<accession>A0A1R3K394</accession>
<sequence>GKRLVYEIVEEATLLSVRYGRWSVGRYSSGCPALQPHFEALL</sequence>
<comment type="caution">
    <text evidence="1">The sequence shown here is derived from an EMBL/GenBank/DDBJ whole genome shotgun (WGS) entry which is preliminary data.</text>
</comment>
<name>A0A1R3K394_COCAP</name>